<organism evidence="1 2">
    <name type="scientific">Peloplasma aerotolerans</name>
    <dbReference type="NCBI Taxonomy" id="3044389"/>
    <lineage>
        <taxon>Bacteria</taxon>
        <taxon>Bacillati</taxon>
        <taxon>Mycoplasmatota</taxon>
        <taxon>Mollicutes</taxon>
        <taxon>Acholeplasmatales</taxon>
        <taxon>Acholeplasmataceae</taxon>
        <taxon>Peloplasma</taxon>
    </lineage>
</organism>
<dbReference type="SUPFAM" id="SSF53756">
    <property type="entry name" value="UDP-Glycosyltransferase/glycogen phosphorylase"/>
    <property type="match status" value="1"/>
</dbReference>
<protein>
    <recommendedName>
        <fullName evidence="3">Glycosyltransferase family 4 protein</fullName>
    </recommendedName>
</protein>
<proteinExistence type="predicted"/>
<comment type="caution">
    <text evidence="1">The sequence shown here is derived from an EMBL/GenBank/DDBJ whole genome shotgun (WGS) entry which is preliminary data.</text>
</comment>
<sequence length="387" mass="44675">MKILYVVSRPLEINSSASIRNLATIIGLTELGHEVKLITTLPDVNHPNYNIIDIPSNLEVKYIKLNGTQKIASLFRRYKVLKPLRDYLHNYISNSSIYDNLLSIINFIDKIEINDDSFDLVISSSDPKSSHLFVHKLYEKKLLEITPWIQIWGDPFSTDISIKNRKIRKKLYIEEKKLLVYPFEIIYLSKLTLDDQINLFKEFSNKMRYVPAPFKQISVYPKNSVDYNLLNILYSGDFNSTTRNILPLYEAVKKTMHKLVICGSSNIQLSEVNNINVLPRLSLDEVKKLEEKADILVHLSNLSGSQIPGKIYQYIGTNKPVLFILDGQVDKLSEIFLEYNRFVFCLNSIDSIFETLKNFQKLNSLVSNDVQDKFAPVNIAQEIIKFV</sequence>
<evidence type="ECO:0008006" key="3">
    <source>
        <dbReference type="Google" id="ProtNLM"/>
    </source>
</evidence>
<evidence type="ECO:0000313" key="1">
    <source>
        <dbReference type="EMBL" id="MDI6452379.1"/>
    </source>
</evidence>
<keyword evidence="2" id="KW-1185">Reference proteome</keyword>
<dbReference type="EMBL" id="JASCXW010000004">
    <property type="protein sequence ID" value="MDI6452379.1"/>
    <property type="molecule type" value="Genomic_DNA"/>
</dbReference>
<evidence type="ECO:0000313" key="2">
    <source>
        <dbReference type="Proteomes" id="UP001431532"/>
    </source>
</evidence>
<reference evidence="1" key="1">
    <citation type="submission" date="2023-05" db="EMBL/GenBank/DDBJ databases">
        <title>Mariniplasma microaerophilum sp. nov., a novel anaerobic mollicute isolated from terrestrial mud volcano, Taman Peninsula, Russia.</title>
        <authorList>
            <person name="Khomyakova M.A."/>
            <person name="Merkel A.Y."/>
            <person name="Slobodkin A.I."/>
        </authorList>
    </citation>
    <scope>NUCLEOTIDE SEQUENCE</scope>
    <source>
        <strain evidence="1">M4Ah</strain>
    </source>
</reference>
<gene>
    <name evidence="1" type="ORF">QJ521_02275</name>
</gene>
<dbReference type="Proteomes" id="UP001431532">
    <property type="component" value="Unassembled WGS sequence"/>
</dbReference>
<dbReference type="AlphaFoldDB" id="A0AAW6U9P8"/>
<accession>A0AAW6U9P8</accession>
<dbReference type="RefSeq" id="WP_282838794.1">
    <property type="nucleotide sequence ID" value="NZ_JASCXW010000004.1"/>
</dbReference>
<name>A0AAW6U9P8_9MOLU</name>